<accession>A0A1F4TPT4</accession>
<dbReference type="Proteomes" id="UP000177309">
    <property type="component" value="Unassembled WGS sequence"/>
</dbReference>
<organism evidence="1 2">
    <name type="scientific">candidate division WOR-1 bacterium RIFOXYC2_FULL_41_25</name>
    <dbReference type="NCBI Taxonomy" id="1802586"/>
    <lineage>
        <taxon>Bacteria</taxon>
        <taxon>Bacillati</taxon>
        <taxon>Saganbacteria</taxon>
    </lineage>
</organism>
<gene>
    <name evidence="1" type="ORF">A2462_03325</name>
</gene>
<dbReference type="AlphaFoldDB" id="A0A1F4TPT4"/>
<name>A0A1F4TPT4_UNCSA</name>
<reference evidence="1 2" key="1">
    <citation type="journal article" date="2016" name="Nat. Commun.">
        <title>Thousands of microbial genomes shed light on interconnected biogeochemical processes in an aquifer system.</title>
        <authorList>
            <person name="Anantharaman K."/>
            <person name="Brown C.T."/>
            <person name="Hug L.A."/>
            <person name="Sharon I."/>
            <person name="Castelle C.J."/>
            <person name="Probst A.J."/>
            <person name="Thomas B.C."/>
            <person name="Singh A."/>
            <person name="Wilkins M.J."/>
            <person name="Karaoz U."/>
            <person name="Brodie E.L."/>
            <person name="Williams K.H."/>
            <person name="Hubbard S.S."/>
            <person name="Banfield J.F."/>
        </authorList>
    </citation>
    <scope>NUCLEOTIDE SEQUENCE [LARGE SCALE GENOMIC DNA]</scope>
</reference>
<evidence type="ECO:0000313" key="2">
    <source>
        <dbReference type="Proteomes" id="UP000177309"/>
    </source>
</evidence>
<protein>
    <submittedName>
        <fullName evidence="1">Uncharacterized protein</fullName>
    </submittedName>
</protein>
<comment type="caution">
    <text evidence="1">The sequence shown here is derived from an EMBL/GenBank/DDBJ whole genome shotgun (WGS) entry which is preliminary data.</text>
</comment>
<dbReference type="EMBL" id="MEUI01000013">
    <property type="protein sequence ID" value="OGC34734.1"/>
    <property type="molecule type" value="Genomic_DNA"/>
</dbReference>
<proteinExistence type="predicted"/>
<evidence type="ECO:0000313" key="1">
    <source>
        <dbReference type="EMBL" id="OGC34734.1"/>
    </source>
</evidence>
<sequence length="113" mass="12458">MRKIIIMKLIVIKGIVILLLLLMGGTCWAQTSEVQSINLKRRLDQYSDKAAHVLLGGFVAAGAYKHGADSNTMVLSAATVGLLREAFDQYYAQKWDNWDLLATIFGGVLMTVL</sequence>